<dbReference type="AlphaFoldDB" id="A0AA37IWH9"/>
<protein>
    <recommendedName>
        <fullName evidence="1">Transglycosylase SLT domain-containing protein</fullName>
    </recommendedName>
</protein>
<evidence type="ECO:0000313" key="3">
    <source>
        <dbReference type="Proteomes" id="UP001055185"/>
    </source>
</evidence>
<dbReference type="Proteomes" id="UP001055185">
    <property type="component" value="Unassembled WGS sequence"/>
</dbReference>
<dbReference type="Gene3D" id="1.10.530.10">
    <property type="match status" value="1"/>
</dbReference>
<organism evidence="2 3">
    <name type="scientific">Faecalibacterium gallinarum</name>
    <dbReference type="NCBI Taxonomy" id="2903556"/>
    <lineage>
        <taxon>Bacteria</taxon>
        <taxon>Bacillati</taxon>
        <taxon>Bacillota</taxon>
        <taxon>Clostridia</taxon>
        <taxon>Eubacteriales</taxon>
        <taxon>Oscillospiraceae</taxon>
        <taxon>Faecalibacterium</taxon>
    </lineage>
</organism>
<accession>A0AA37IWH9</accession>
<dbReference type="PANTHER" id="PTHR37423:SF5">
    <property type="entry name" value="SOLUBLE LYTIC MUREIN TRANSGLYCOSYLASE"/>
    <property type="match status" value="1"/>
</dbReference>
<dbReference type="Pfam" id="PF01464">
    <property type="entry name" value="SLT"/>
    <property type="match status" value="1"/>
</dbReference>
<dbReference type="PANTHER" id="PTHR37423">
    <property type="entry name" value="SOLUBLE LYTIC MUREIN TRANSGLYCOSYLASE-RELATED"/>
    <property type="match status" value="1"/>
</dbReference>
<evidence type="ECO:0000313" key="2">
    <source>
        <dbReference type="EMBL" id="GJN63761.1"/>
    </source>
</evidence>
<dbReference type="SUPFAM" id="SSF53955">
    <property type="entry name" value="Lysozyme-like"/>
    <property type="match status" value="1"/>
</dbReference>
<dbReference type="InterPro" id="IPR008258">
    <property type="entry name" value="Transglycosylase_SLT_dom_1"/>
</dbReference>
<comment type="caution">
    <text evidence="2">The sequence shown here is derived from an EMBL/GenBank/DDBJ whole genome shotgun (WGS) entry which is preliminary data.</text>
</comment>
<proteinExistence type="predicted"/>
<dbReference type="InterPro" id="IPR023346">
    <property type="entry name" value="Lysozyme-like_dom_sf"/>
</dbReference>
<gene>
    <name evidence="2" type="ORF">JCM17207_03860</name>
</gene>
<reference evidence="2" key="1">
    <citation type="journal article" date="2022" name="Int. J. Syst. Evol. Microbiol.">
        <title>Genome-based, phenotypic and chemotaxonomic classification of Faecalibacterium strains: proposal of three novel species Faecalibacterium duncaniae sp. nov., Faecalibacterium hattorii sp. nov. and Faecalibacterium gallinarum sp. nov. .</title>
        <authorList>
            <person name="Sakamoto M."/>
            <person name="Sakurai N."/>
            <person name="Tanno H."/>
            <person name="Iino T."/>
            <person name="Ohkuma M."/>
            <person name="Endo A."/>
        </authorList>
    </citation>
    <scope>NUCLEOTIDE SEQUENCE</scope>
    <source>
        <strain evidence="2">JCM 17207</strain>
    </source>
</reference>
<evidence type="ECO:0000259" key="1">
    <source>
        <dbReference type="Pfam" id="PF01464"/>
    </source>
</evidence>
<name>A0AA37IWH9_9FIRM</name>
<sequence>MLILTLVIVQLPQILRQVQEWRYPRCYAAEVEGWAAAYDLDPLLIYSFIHTESSFDPEAESSVGARGLMQMTEETFYWIKSKIAPDEALNFDSLYDPDCSIRFGAYYLKLCLERYGGDIATAAAAYHSGWGTVDALLENGQYTRDGTILAEFPYTQMAHYVQKILERYQCYTELYGS</sequence>
<dbReference type="CDD" id="cd16896">
    <property type="entry name" value="LT_Slt70-like"/>
    <property type="match status" value="1"/>
</dbReference>
<dbReference type="EMBL" id="BQKV01000018">
    <property type="protein sequence ID" value="GJN63761.1"/>
    <property type="molecule type" value="Genomic_DNA"/>
</dbReference>
<keyword evidence="3" id="KW-1185">Reference proteome</keyword>
<feature type="domain" description="Transglycosylase SLT" evidence="1">
    <location>
        <begin position="33"/>
        <end position="135"/>
    </location>
</feature>